<dbReference type="EMBL" id="CAJZAI010000001">
    <property type="protein sequence ID" value="CAG9165224.1"/>
    <property type="molecule type" value="Genomic_DNA"/>
</dbReference>
<dbReference type="Proteomes" id="UP000727654">
    <property type="component" value="Unassembled WGS sequence"/>
</dbReference>
<dbReference type="RefSeq" id="WP_224078082.1">
    <property type="nucleotide sequence ID" value="NZ_CAJZAI010000001.1"/>
</dbReference>
<reference evidence="1 2" key="1">
    <citation type="submission" date="2021-08" db="EMBL/GenBank/DDBJ databases">
        <authorList>
            <person name="Peeters C."/>
        </authorList>
    </citation>
    <scope>NUCLEOTIDE SEQUENCE [LARGE SCALE GENOMIC DNA]</scope>
    <source>
        <strain evidence="1 2">LMG 23992</strain>
    </source>
</reference>
<gene>
    <name evidence="1" type="ORF">LMG23992_00368</name>
</gene>
<protein>
    <submittedName>
        <fullName evidence="1">Uncharacterized protein</fullName>
    </submittedName>
</protein>
<accession>A0ABN7XYL2</accession>
<comment type="caution">
    <text evidence="1">The sequence shown here is derived from an EMBL/GenBank/DDBJ whole genome shotgun (WGS) entry which is preliminary data.</text>
</comment>
<keyword evidence="2" id="KW-1185">Reference proteome</keyword>
<sequence length="55" mass="5829">MTNPAWLDLVRILPTTDEIQAAESALNAAETSEQQEAAETALLGVMLSSAANELE</sequence>
<name>A0ABN7XYL2_9BURK</name>
<organism evidence="1 2">
    <name type="scientific">Cupriavidus laharis</name>
    <dbReference type="NCBI Taxonomy" id="151654"/>
    <lineage>
        <taxon>Bacteria</taxon>
        <taxon>Pseudomonadati</taxon>
        <taxon>Pseudomonadota</taxon>
        <taxon>Betaproteobacteria</taxon>
        <taxon>Burkholderiales</taxon>
        <taxon>Burkholderiaceae</taxon>
        <taxon>Cupriavidus</taxon>
    </lineage>
</organism>
<evidence type="ECO:0000313" key="2">
    <source>
        <dbReference type="Proteomes" id="UP000727654"/>
    </source>
</evidence>
<proteinExistence type="predicted"/>
<evidence type="ECO:0000313" key="1">
    <source>
        <dbReference type="EMBL" id="CAG9165224.1"/>
    </source>
</evidence>